<keyword evidence="4" id="KW-1185">Reference proteome</keyword>
<evidence type="ECO:0000256" key="1">
    <source>
        <dbReference type="SAM" id="Phobius"/>
    </source>
</evidence>
<evidence type="ECO:0000313" key="4">
    <source>
        <dbReference type="Proteomes" id="UP000014417"/>
    </source>
</evidence>
<evidence type="ECO:0000256" key="2">
    <source>
        <dbReference type="SAM" id="SignalP"/>
    </source>
</evidence>
<proteinExistence type="predicted"/>
<evidence type="ECO:0000313" key="3">
    <source>
        <dbReference type="EMBL" id="EPD33641.1"/>
    </source>
</evidence>
<dbReference type="STRING" id="883161.HMPREF9306_00396"/>
<protein>
    <submittedName>
        <fullName evidence="3">Uncharacterized protein</fullName>
    </submittedName>
</protein>
<dbReference type="AlphaFoldDB" id="S2W399"/>
<comment type="caution">
    <text evidence="3">The sequence shown here is derived from an EMBL/GenBank/DDBJ whole genome shotgun (WGS) entry which is preliminary data.</text>
</comment>
<reference evidence="3 4" key="1">
    <citation type="submission" date="2013-04" db="EMBL/GenBank/DDBJ databases">
        <title>The Genome Sequence of Propionimicrobium lymphophilum ACS-093-V-SCH5.</title>
        <authorList>
            <consortium name="The Broad Institute Genomics Platform"/>
            <person name="Earl A."/>
            <person name="Ward D."/>
            <person name="Feldgarden M."/>
            <person name="Gevers D."/>
            <person name="Saerens B."/>
            <person name="Vaneechoutte M."/>
            <person name="Walker B."/>
            <person name="Young S."/>
            <person name="Zeng Q."/>
            <person name="Gargeya S."/>
            <person name="Fitzgerald M."/>
            <person name="Haas B."/>
            <person name="Abouelleil A."/>
            <person name="Allen A.W."/>
            <person name="Alvarado L."/>
            <person name="Arachchi H.M."/>
            <person name="Berlin A.M."/>
            <person name="Chapman S.B."/>
            <person name="Gainer-Dewar J."/>
            <person name="Goldberg J."/>
            <person name="Griggs A."/>
            <person name="Gujja S."/>
            <person name="Hansen M."/>
            <person name="Howarth C."/>
            <person name="Imamovic A."/>
            <person name="Ireland A."/>
            <person name="Larimer J."/>
            <person name="McCowan C."/>
            <person name="Murphy C."/>
            <person name="Pearson M."/>
            <person name="Poon T.W."/>
            <person name="Priest M."/>
            <person name="Roberts A."/>
            <person name="Saif S."/>
            <person name="Shea T."/>
            <person name="Sisk P."/>
            <person name="Sykes S."/>
            <person name="Wortman J."/>
            <person name="Nusbaum C."/>
            <person name="Birren B."/>
        </authorList>
    </citation>
    <scope>NUCLEOTIDE SEQUENCE [LARGE SCALE GENOMIC DNA]</scope>
    <source>
        <strain evidence="3 4">ACS-093-V-SCH5</strain>
    </source>
</reference>
<accession>S2W399</accession>
<feature type="transmembrane region" description="Helical" evidence="1">
    <location>
        <begin position="59"/>
        <end position="79"/>
    </location>
</feature>
<keyword evidence="1" id="KW-1133">Transmembrane helix</keyword>
<gene>
    <name evidence="3" type="ORF">HMPREF9306_00396</name>
</gene>
<keyword evidence="1" id="KW-0472">Membrane</keyword>
<sequence length="117" mass="13033">MRFGVLFTCYFLLSAFATAATNLFSASDSAMMAFILMLFIAFPLITIALAAWDGVVEGFFILWVFLPALFFIAPMFIFFNESAFSYGATYSVLAMVANGVGSYFHHKPHNTNRPRLS</sequence>
<feature type="transmembrane region" description="Helical" evidence="1">
    <location>
        <begin position="29"/>
        <end position="52"/>
    </location>
</feature>
<name>S2W399_9ACTN</name>
<feature type="chain" id="PRO_5004513837" evidence="2">
    <location>
        <begin position="20"/>
        <end position="117"/>
    </location>
</feature>
<keyword evidence="1" id="KW-0812">Transmembrane</keyword>
<feature type="signal peptide" evidence="2">
    <location>
        <begin position="1"/>
        <end position="19"/>
    </location>
</feature>
<keyword evidence="2" id="KW-0732">Signal</keyword>
<dbReference type="HOGENOM" id="CLU_163814_0_0_11"/>
<dbReference type="EMBL" id="AGZR01000004">
    <property type="protein sequence ID" value="EPD33641.1"/>
    <property type="molecule type" value="Genomic_DNA"/>
</dbReference>
<feature type="transmembrane region" description="Helical" evidence="1">
    <location>
        <begin position="85"/>
        <end position="105"/>
    </location>
</feature>
<organism evidence="3 4">
    <name type="scientific">Propionimicrobium lymphophilum ACS-093-V-SCH5</name>
    <dbReference type="NCBI Taxonomy" id="883161"/>
    <lineage>
        <taxon>Bacteria</taxon>
        <taxon>Bacillati</taxon>
        <taxon>Actinomycetota</taxon>
        <taxon>Actinomycetes</taxon>
        <taxon>Propionibacteriales</taxon>
        <taxon>Propionibacteriaceae</taxon>
        <taxon>Propionimicrobium</taxon>
    </lineage>
</organism>
<dbReference type="Proteomes" id="UP000014417">
    <property type="component" value="Unassembled WGS sequence"/>
</dbReference>